<keyword evidence="2" id="KW-1185">Reference proteome</keyword>
<dbReference type="Proteomes" id="UP000225972">
    <property type="component" value="Unassembled WGS sequence"/>
</dbReference>
<reference evidence="2" key="1">
    <citation type="submission" date="2017-05" db="EMBL/GenBank/DDBJ databases">
        <authorList>
            <person name="Rodrigo-Torres L."/>
            <person name="Arahal R. D."/>
            <person name="Lucena T."/>
        </authorList>
    </citation>
    <scope>NUCLEOTIDE SEQUENCE [LARGE SCALE GENOMIC DNA]</scope>
    <source>
        <strain evidence="2">CECT 8649</strain>
    </source>
</reference>
<gene>
    <name evidence="1" type="ORF">TRP8649_01569</name>
</gene>
<protein>
    <submittedName>
        <fullName evidence="1">Uncharacterized protein</fullName>
    </submittedName>
</protein>
<sequence>MRSPINAPILATSFAIGLGFLAQSASSEEPYQGPIQSLWSFACDETKQDVRLDLGEPKYTVDL</sequence>
<evidence type="ECO:0000313" key="2">
    <source>
        <dbReference type="Proteomes" id="UP000225972"/>
    </source>
</evidence>
<dbReference type="OrthoDB" id="9809066at2"/>
<organism evidence="1 2">
    <name type="scientific">Pelagimonas phthalicica</name>
    <dbReference type="NCBI Taxonomy" id="1037362"/>
    <lineage>
        <taxon>Bacteria</taxon>
        <taxon>Pseudomonadati</taxon>
        <taxon>Pseudomonadota</taxon>
        <taxon>Alphaproteobacteria</taxon>
        <taxon>Rhodobacterales</taxon>
        <taxon>Roseobacteraceae</taxon>
        <taxon>Pelagimonas</taxon>
    </lineage>
</organism>
<proteinExistence type="predicted"/>
<evidence type="ECO:0000313" key="1">
    <source>
        <dbReference type="EMBL" id="SMX27464.1"/>
    </source>
</evidence>
<dbReference type="AlphaFoldDB" id="A0A238JB74"/>
<accession>A0A238JB74</accession>
<dbReference type="RefSeq" id="WP_099243657.1">
    <property type="nucleotide sequence ID" value="NZ_FXXP01000001.1"/>
</dbReference>
<name>A0A238JB74_9RHOB</name>
<dbReference type="EMBL" id="FXXP01000001">
    <property type="protein sequence ID" value="SMX27464.1"/>
    <property type="molecule type" value="Genomic_DNA"/>
</dbReference>